<dbReference type="RefSeq" id="WP_111654336.1">
    <property type="nucleotide sequence ID" value="NZ_JACHWI010000002.1"/>
</dbReference>
<dbReference type="AlphaFoldDB" id="A0A327YZA3"/>
<name>A0A327YZA3_9ACTN</name>
<accession>A0A327YZA3</accession>
<organism evidence="2 3">
    <name type="scientific">Actinoplanes lutulentus</name>
    <dbReference type="NCBI Taxonomy" id="1287878"/>
    <lineage>
        <taxon>Bacteria</taxon>
        <taxon>Bacillati</taxon>
        <taxon>Actinomycetota</taxon>
        <taxon>Actinomycetes</taxon>
        <taxon>Micromonosporales</taxon>
        <taxon>Micromonosporaceae</taxon>
        <taxon>Actinoplanes</taxon>
    </lineage>
</organism>
<feature type="chain" id="PRO_5016249999" description="Lipoprotein" evidence="1">
    <location>
        <begin position="24"/>
        <end position="168"/>
    </location>
</feature>
<proteinExistence type="predicted"/>
<dbReference type="OrthoDB" id="3363596at2"/>
<protein>
    <recommendedName>
        <fullName evidence="4">Lipoprotein</fullName>
    </recommendedName>
</protein>
<evidence type="ECO:0000256" key="1">
    <source>
        <dbReference type="SAM" id="SignalP"/>
    </source>
</evidence>
<keyword evidence="3" id="KW-1185">Reference proteome</keyword>
<dbReference type="PROSITE" id="PS51257">
    <property type="entry name" value="PROKAR_LIPOPROTEIN"/>
    <property type="match status" value="1"/>
</dbReference>
<dbReference type="EMBL" id="QLMJ01000025">
    <property type="protein sequence ID" value="RAK26977.1"/>
    <property type="molecule type" value="Genomic_DNA"/>
</dbReference>
<sequence length="168" mass="17736">MTKRWTALIAAIAMIGTTSTACGSEPADAVIGSPDAAAATEQALRALEADATFGQETTQDPGWHPICAGRPMGLSPEDVDPRTVYAWIYCKWVRDGVDDGASLPGIASPVVVHLTSPMRYELPQDGDDYPKSIDEIFPPNLREAALGGSPEESAVLAELDAKVIAAQK</sequence>
<evidence type="ECO:0008006" key="4">
    <source>
        <dbReference type="Google" id="ProtNLM"/>
    </source>
</evidence>
<dbReference type="Proteomes" id="UP000249341">
    <property type="component" value="Unassembled WGS sequence"/>
</dbReference>
<reference evidence="2 3" key="1">
    <citation type="submission" date="2018-06" db="EMBL/GenBank/DDBJ databases">
        <title>Genomic Encyclopedia of Type Strains, Phase III (KMG-III): the genomes of soil and plant-associated and newly described type strains.</title>
        <authorList>
            <person name="Whitman W."/>
        </authorList>
    </citation>
    <scope>NUCLEOTIDE SEQUENCE [LARGE SCALE GENOMIC DNA]</scope>
    <source>
        <strain evidence="2 3">CGMCC 4.7090</strain>
    </source>
</reference>
<gene>
    <name evidence="2" type="ORF">B0I29_125134</name>
</gene>
<evidence type="ECO:0000313" key="3">
    <source>
        <dbReference type="Proteomes" id="UP000249341"/>
    </source>
</evidence>
<comment type="caution">
    <text evidence="2">The sequence shown here is derived from an EMBL/GenBank/DDBJ whole genome shotgun (WGS) entry which is preliminary data.</text>
</comment>
<evidence type="ECO:0000313" key="2">
    <source>
        <dbReference type="EMBL" id="RAK26977.1"/>
    </source>
</evidence>
<keyword evidence="1" id="KW-0732">Signal</keyword>
<feature type="signal peptide" evidence="1">
    <location>
        <begin position="1"/>
        <end position="23"/>
    </location>
</feature>